<protein>
    <submittedName>
        <fullName evidence="6">LysR family transcriptional regulator</fullName>
    </submittedName>
</protein>
<dbReference type="Pfam" id="PF03466">
    <property type="entry name" value="LysR_substrate"/>
    <property type="match status" value="1"/>
</dbReference>
<dbReference type="Pfam" id="PF00126">
    <property type="entry name" value="HTH_1"/>
    <property type="match status" value="1"/>
</dbReference>
<dbReference type="Gene3D" id="3.40.190.290">
    <property type="match status" value="1"/>
</dbReference>
<accession>A0A6N1X9P9</accession>
<evidence type="ECO:0000313" key="7">
    <source>
        <dbReference type="Proteomes" id="UP000509579"/>
    </source>
</evidence>
<dbReference type="InterPro" id="IPR005119">
    <property type="entry name" value="LysR_subst-bd"/>
</dbReference>
<evidence type="ECO:0000259" key="5">
    <source>
        <dbReference type="PROSITE" id="PS50931"/>
    </source>
</evidence>
<dbReference type="SUPFAM" id="SSF53850">
    <property type="entry name" value="Periplasmic binding protein-like II"/>
    <property type="match status" value="1"/>
</dbReference>
<proteinExistence type="inferred from homology"/>
<keyword evidence="3" id="KW-0238">DNA-binding</keyword>
<sequence length="319" mass="35811">MDRLRAMEFFLSVSKTRNFSTTARDFGVSATAVSRLITDFENALDVKLLLRSTRQIVLTESGEEYARQLEGILWNINAAHANITAIREAPKGLLRVHSRMMFGLGVLPPLIARFRRLHRDIHIELILSETPADLRRDQIDIDFRISPPVEAGVKRRILFRSARYLVASPAYLAERVLPATPADLAQHDCLAYLRPGGENVWHFSQGGQVEDLPFQPRHASNNGMALLELARLGEGIALLDDYTVHADLERGSLLRLLPDYQVTNTTYEEGMYATILDTPMVPAKLRLFLDFVVEHVSGESNRFIALRDEIPPSADQVGG</sequence>
<dbReference type="InterPro" id="IPR036390">
    <property type="entry name" value="WH_DNA-bd_sf"/>
</dbReference>
<dbReference type="KEGG" id="aant:HUK68_17615"/>
<dbReference type="AlphaFoldDB" id="A0A6N1X9P9"/>
<feature type="domain" description="HTH lysR-type" evidence="5">
    <location>
        <begin position="1"/>
        <end position="59"/>
    </location>
</feature>
<evidence type="ECO:0000313" key="6">
    <source>
        <dbReference type="EMBL" id="QKV54560.1"/>
    </source>
</evidence>
<organism evidence="6 7">
    <name type="scientific">Comamonas antarctica</name>
    <dbReference type="NCBI Taxonomy" id="2743470"/>
    <lineage>
        <taxon>Bacteria</taxon>
        <taxon>Pseudomonadati</taxon>
        <taxon>Pseudomonadota</taxon>
        <taxon>Betaproteobacteria</taxon>
        <taxon>Burkholderiales</taxon>
        <taxon>Comamonadaceae</taxon>
        <taxon>Comamonas</taxon>
    </lineage>
</organism>
<evidence type="ECO:0000256" key="4">
    <source>
        <dbReference type="ARBA" id="ARBA00023163"/>
    </source>
</evidence>
<dbReference type="PROSITE" id="PS50931">
    <property type="entry name" value="HTH_LYSR"/>
    <property type="match status" value="1"/>
</dbReference>
<dbReference type="GO" id="GO:0006351">
    <property type="term" value="P:DNA-templated transcription"/>
    <property type="evidence" value="ECO:0007669"/>
    <property type="project" value="TreeGrafter"/>
</dbReference>
<dbReference type="SUPFAM" id="SSF46785">
    <property type="entry name" value="Winged helix' DNA-binding domain"/>
    <property type="match status" value="1"/>
</dbReference>
<dbReference type="CDD" id="cd08422">
    <property type="entry name" value="PBP2_CrgA_like"/>
    <property type="match status" value="1"/>
</dbReference>
<dbReference type="GO" id="GO:0003700">
    <property type="term" value="F:DNA-binding transcription factor activity"/>
    <property type="evidence" value="ECO:0007669"/>
    <property type="project" value="InterPro"/>
</dbReference>
<dbReference type="EMBL" id="CP054840">
    <property type="protein sequence ID" value="QKV54560.1"/>
    <property type="molecule type" value="Genomic_DNA"/>
</dbReference>
<evidence type="ECO:0000256" key="2">
    <source>
        <dbReference type="ARBA" id="ARBA00023015"/>
    </source>
</evidence>
<dbReference type="PANTHER" id="PTHR30537:SF5">
    <property type="entry name" value="HTH-TYPE TRANSCRIPTIONAL ACTIVATOR TTDR-RELATED"/>
    <property type="match status" value="1"/>
</dbReference>
<dbReference type="PANTHER" id="PTHR30537">
    <property type="entry name" value="HTH-TYPE TRANSCRIPTIONAL REGULATOR"/>
    <property type="match status" value="1"/>
</dbReference>
<evidence type="ECO:0000256" key="1">
    <source>
        <dbReference type="ARBA" id="ARBA00009437"/>
    </source>
</evidence>
<evidence type="ECO:0000256" key="3">
    <source>
        <dbReference type="ARBA" id="ARBA00023125"/>
    </source>
</evidence>
<dbReference type="GO" id="GO:0043565">
    <property type="term" value="F:sequence-specific DNA binding"/>
    <property type="evidence" value="ECO:0007669"/>
    <property type="project" value="TreeGrafter"/>
</dbReference>
<keyword evidence="4" id="KW-0804">Transcription</keyword>
<dbReference type="Proteomes" id="UP000509579">
    <property type="component" value="Chromosome"/>
</dbReference>
<dbReference type="InterPro" id="IPR000847">
    <property type="entry name" value="LysR_HTH_N"/>
</dbReference>
<keyword evidence="7" id="KW-1185">Reference proteome</keyword>
<keyword evidence="2" id="KW-0805">Transcription regulation</keyword>
<name>A0A6N1X9P9_9BURK</name>
<comment type="similarity">
    <text evidence="1">Belongs to the LysR transcriptional regulatory family.</text>
</comment>
<gene>
    <name evidence="6" type="ORF">HUK68_17615</name>
</gene>
<dbReference type="Gene3D" id="1.10.10.10">
    <property type="entry name" value="Winged helix-like DNA-binding domain superfamily/Winged helix DNA-binding domain"/>
    <property type="match status" value="1"/>
</dbReference>
<dbReference type="InterPro" id="IPR036388">
    <property type="entry name" value="WH-like_DNA-bd_sf"/>
</dbReference>
<reference evidence="6 7" key="1">
    <citation type="submission" date="2020-06" db="EMBL/GenBank/DDBJ databases">
        <title>Acidovorax antarctica sp. nov., isolated from Corinth ice sheet soil, Antarctic Fields Peninsula.</title>
        <authorList>
            <person name="Xu Q."/>
            <person name="Peng F."/>
        </authorList>
    </citation>
    <scope>NUCLEOTIDE SEQUENCE [LARGE SCALE GENOMIC DNA]</scope>
    <source>
        <strain evidence="6 7">16-35-5</strain>
    </source>
</reference>
<dbReference type="InterPro" id="IPR058163">
    <property type="entry name" value="LysR-type_TF_proteobact-type"/>
</dbReference>